<proteinExistence type="predicted"/>
<evidence type="ECO:0000313" key="4">
    <source>
        <dbReference type="Proteomes" id="UP000198940"/>
    </source>
</evidence>
<keyword evidence="4" id="KW-1185">Reference proteome</keyword>
<dbReference type="EMBL" id="FRAT01000006">
    <property type="protein sequence ID" value="SHL04839.1"/>
    <property type="molecule type" value="Genomic_DNA"/>
</dbReference>
<gene>
    <name evidence="1" type="ORF">SAMN04487891_10441</name>
    <name evidence="2" type="ORF">SAMN05216293_2561</name>
</gene>
<sequence length="296" mass="33570">MFDVMDPTTKFKIAQFICGDDKDKHPIYRSSSYLTRFFQDSGIDATHDGSSRNPWTASVLDDLNGYDLQKVILRLASPKLYGGDRAQIKLALMTLNEILAVEGLKIRFNGPVPELVKETPNYNFDDTPEERELTPLPPPNFDNLGLESGIAEILLSRWREVQSCIDSNATVSAVIMMGSMLEGFLMGTMQRNPQIANSTASAPKKDGKAKHFAEWTLNDMIEVAHEVGWIQLDVKKFSHALRDFRNIIHPYQQLVYRTNPDRDTCNISWLVVQAACNDIADWIKKNEFKGHNPDHR</sequence>
<protein>
    <submittedName>
        <fullName evidence="2">Uncharacterized protein</fullName>
    </submittedName>
</protein>
<dbReference type="STRING" id="1055723.SAMN05216293_2561"/>
<evidence type="ECO:0000313" key="3">
    <source>
        <dbReference type="Proteomes" id="UP000184031"/>
    </source>
</evidence>
<dbReference type="Proteomes" id="UP000198940">
    <property type="component" value="Unassembled WGS sequence"/>
</dbReference>
<accession>A0A1M6XG62</accession>
<evidence type="ECO:0000313" key="2">
    <source>
        <dbReference type="EMBL" id="SHL04839.1"/>
    </source>
</evidence>
<dbReference type="EMBL" id="FOKU01000004">
    <property type="protein sequence ID" value="SFB95145.1"/>
    <property type="molecule type" value="Genomic_DNA"/>
</dbReference>
<name>A0A1M6XG62_9FLAO</name>
<comment type="caution">
    <text evidence="2">The sequence shown here is derived from an EMBL/GenBank/DDBJ whole genome shotgun (WGS) entry which is preliminary data.</text>
</comment>
<dbReference type="AlphaFoldDB" id="A0A1M6XG62"/>
<organism evidence="2 3">
    <name type="scientific">Flagellimonas taeanensis</name>
    <dbReference type="NCBI Taxonomy" id="1005926"/>
    <lineage>
        <taxon>Bacteria</taxon>
        <taxon>Pseudomonadati</taxon>
        <taxon>Bacteroidota</taxon>
        <taxon>Flavobacteriia</taxon>
        <taxon>Flavobacteriales</taxon>
        <taxon>Flavobacteriaceae</taxon>
        <taxon>Flagellimonas</taxon>
    </lineage>
</organism>
<evidence type="ECO:0000313" key="1">
    <source>
        <dbReference type="EMBL" id="SFB95145.1"/>
    </source>
</evidence>
<dbReference type="Proteomes" id="UP000184031">
    <property type="component" value="Unassembled WGS sequence"/>
</dbReference>
<reference evidence="2 3" key="1">
    <citation type="submission" date="2016-11" db="EMBL/GenBank/DDBJ databases">
        <authorList>
            <person name="Varghese N."/>
            <person name="Submissions S."/>
        </authorList>
    </citation>
    <scope>NUCLEOTIDE SEQUENCE [LARGE SCALE GENOMIC DNA]</scope>
    <source>
        <strain evidence="2 3">CGMCC 1.12174</strain>
        <strain evidence="1 4">DSM 26351</strain>
    </source>
</reference>